<feature type="non-terminal residue" evidence="1">
    <location>
        <position position="1"/>
    </location>
</feature>
<sequence>GRGQPAEPAPRSCSPFRKPRKSSLLFFLKQIWGRSSEDPNFARFLQIQSHFFFFFFCPVNLKLFL</sequence>
<comment type="caution">
    <text evidence="1">The sequence shown here is derived from an EMBL/GenBank/DDBJ whole genome shotgun (WGS) entry which is preliminary data.</text>
</comment>
<proteinExistence type="predicted"/>
<evidence type="ECO:0000313" key="2">
    <source>
        <dbReference type="Proteomes" id="UP001044222"/>
    </source>
</evidence>
<dbReference type="AlphaFoldDB" id="A0A9D3LZG4"/>
<dbReference type="EMBL" id="JAFIRN010000011">
    <property type="protein sequence ID" value="KAG5839836.1"/>
    <property type="molecule type" value="Genomic_DNA"/>
</dbReference>
<protein>
    <submittedName>
        <fullName evidence="1">Uncharacterized protein</fullName>
    </submittedName>
</protein>
<dbReference type="Proteomes" id="UP001044222">
    <property type="component" value="Chromosome 11"/>
</dbReference>
<evidence type="ECO:0000313" key="1">
    <source>
        <dbReference type="EMBL" id="KAG5839836.1"/>
    </source>
</evidence>
<reference evidence="1" key="1">
    <citation type="submission" date="2021-01" db="EMBL/GenBank/DDBJ databases">
        <title>A chromosome-scale assembly of European eel, Anguilla anguilla.</title>
        <authorList>
            <person name="Henkel C."/>
            <person name="Jong-Raadsen S.A."/>
            <person name="Dufour S."/>
            <person name="Weltzien F.-A."/>
            <person name="Palstra A.P."/>
            <person name="Pelster B."/>
            <person name="Spaink H.P."/>
            <person name="Van Den Thillart G.E."/>
            <person name="Jansen H."/>
            <person name="Zahm M."/>
            <person name="Klopp C."/>
            <person name="Cedric C."/>
            <person name="Louis A."/>
            <person name="Berthelot C."/>
            <person name="Parey E."/>
            <person name="Roest Crollius H."/>
            <person name="Montfort J."/>
            <person name="Robinson-Rechavi M."/>
            <person name="Bucao C."/>
            <person name="Bouchez O."/>
            <person name="Gislard M."/>
            <person name="Lluch J."/>
            <person name="Milhes M."/>
            <person name="Lampietro C."/>
            <person name="Lopez Roques C."/>
            <person name="Donnadieu C."/>
            <person name="Braasch I."/>
            <person name="Desvignes T."/>
            <person name="Postlethwait J."/>
            <person name="Bobe J."/>
            <person name="Guiguen Y."/>
            <person name="Dirks R."/>
        </authorList>
    </citation>
    <scope>NUCLEOTIDE SEQUENCE</scope>
    <source>
        <strain evidence="1">Tag_6206</strain>
        <tissue evidence="1">Liver</tissue>
    </source>
</reference>
<gene>
    <name evidence="1" type="ORF">ANANG_G00209270</name>
</gene>
<organism evidence="1 2">
    <name type="scientific">Anguilla anguilla</name>
    <name type="common">European freshwater eel</name>
    <name type="synonym">Muraena anguilla</name>
    <dbReference type="NCBI Taxonomy" id="7936"/>
    <lineage>
        <taxon>Eukaryota</taxon>
        <taxon>Metazoa</taxon>
        <taxon>Chordata</taxon>
        <taxon>Craniata</taxon>
        <taxon>Vertebrata</taxon>
        <taxon>Euteleostomi</taxon>
        <taxon>Actinopterygii</taxon>
        <taxon>Neopterygii</taxon>
        <taxon>Teleostei</taxon>
        <taxon>Anguilliformes</taxon>
        <taxon>Anguillidae</taxon>
        <taxon>Anguilla</taxon>
    </lineage>
</organism>
<keyword evidence="2" id="KW-1185">Reference proteome</keyword>
<name>A0A9D3LZG4_ANGAN</name>
<accession>A0A9D3LZG4</accession>